<organism evidence="2 3">
    <name type="scientific">Paeniglutamicibacter terrestris</name>
    <dbReference type="NCBI Taxonomy" id="2723403"/>
    <lineage>
        <taxon>Bacteria</taxon>
        <taxon>Bacillati</taxon>
        <taxon>Actinomycetota</taxon>
        <taxon>Actinomycetes</taxon>
        <taxon>Micrococcales</taxon>
        <taxon>Micrococcaceae</taxon>
        <taxon>Paeniglutamicibacter</taxon>
    </lineage>
</organism>
<proteinExistence type="predicted"/>
<gene>
    <name evidence="2" type="ORF">HED64_16095</name>
</gene>
<feature type="region of interest" description="Disordered" evidence="1">
    <location>
        <begin position="54"/>
        <end position="79"/>
    </location>
</feature>
<protein>
    <recommendedName>
        <fullName evidence="4">HNH endonuclease</fullName>
    </recommendedName>
</protein>
<reference evidence="2 3" key="1">
    <citation type="submission" date="2020-04" db="EMBL/GenBank/DDBJ databases">
        <title>Paeniglutamicibacter sp. ANT13_2, a novel actinomycete isolated from sediment in Antarctica.</title>
        <authorList>
            <person name="Sakdapetsiri C."/>
            <person name="Pinyakong O."/>
        </authorList>
    </citation>
    <scope>NUCLEOTIDE SEQUENCE [LARGE SCALE GENOMIC DNA]</scope>
    <source>
        <strain evidence="2 3">ANT13_2</strain>
    </source>
</reference>
<dbReference type="Proteomes" id="UP000746595">
    <property type="component" value="Unassembled WGS sequence"/>
</dbReference>
<evidence type="ECO:0008006" key="4">
    <source>
        <dbReference type="Google" id="ProtNLM"/>
    </source>
</evidence>
<evidence type="ECO:0000313" key="2">
    <source>
        <dbReference type="EMBL" id="NKG22220.1"/>
    </source>
</evidence>
<name>A0ABX1G9K6_9MICC</name>
<dbReference type="EMBL" id="JAAWVT010000009">
    <property type="protein sequence ID" value="NKG22220.1"/>
    <property type="molecule type" value="Genomic_DNA"/>
</dbReference>
<evidence type="ECO:0000313" key="3">
    <source>
        <dbReference type="Proteomes" id="UP000746595"/>
    </source>
</evidence>
<comment type="caution">
    <text evidence="2">The sequence shown here is derived from an EMBL/GenBank/DDBJ whole genome shotgun (WGS) entry which is preliminary data.</text>
</comment>
<keyword evidence="3" id="KW-1185">Reference proteome</keyword>
<sequence>MTATETASKCTLPDCDTASTLHLCEEHRLELADLLDNVDFLIVNLDPNIQAGKVTKKAGGQEGGNGTKSAGSRPPTTDTGQLRYLLWELPKNAYKEARDNPNAGQTLHMARIWVGNARNAVYGPEVEEVDHEANQKRVKEEAPPLPTRQLVKFLRKNARISVKSKDINNWAQRGKLAPVTRDPLPTYWPHEVIELHTQRIKA</sequence>
<accession>A0ABX1G9K6</accession>
<evidence type="ECO:0000256" key="1">
    <source>
        <dbReference type="SAM" id="MobiDB-lite"/>
    </source>
</evidence>
<dbReference type="RefSeq" id="WP_168153009.1">
    <property type="nucleotide sequence ID" value="NZ_JAAWVT010000009.1"/>
</dbReference>
<feature type="compositionally biased region" description="Polar residues" evidence="1">
    <location>
        <begin position="67"/>
        <end position="79"/>
    </location>
</feature>